<name>A0ABT7X2P7_9BACE</name>
<reference evidence="1" key="1">
    <citation type="submission" date="2023-06" db="EMBL/GenBank/DDBJ databases">
        <authorList>
            <person name="Zeman M."/>
            <person name="Kubasova T."/>
            <person name="Jahodarova E."/>
            <person name="Nykrynova M."/>
            <person name="Rychlik I."/>
        </authorList>
    </citation>
    <scope>NUCLEOTIDE SEQUENCE</scope>
    <source>
        <strain evidence="1">84_SSukc20</strain>
    </source>
</reference>
<organism evidence="1 2">
    <name type="scientific">Bacteroides gallinaceum</name>
    <dbReference type="NCBI Taxonomy" id="1462571"/>
    <lineage>
        <taxon>Bacteria</taxon>
        <taxon>Pseudomonadati</taxon>
        <taxon>Bacteroidota</taxon>
        <taxon>Bacteroidia</taxon>
        <taxon>Bacteroidales</taxon>
        <taxon>Bacteroidaceae</taxon>
        <taxon>Bacteroides</taxon>
    </lineage>
</organism>
<protein>
    <recommendedName>
        <fullName evidence="3">DUF5110 domain-containing protein</fullName>
    </recommendedName>
</protein>
<evidence type="ECO:0008006" key="3">
    <source>
        <dbReference type="Google" id="ProtNLM"/>
    </source>
</evidence>
<evidence type="ECO:0000313" key="1">
    <source>
        <dbReference type="EMBL" id="MDN0048314.1"/>
    </source>
</evidence>
<proteinExistence type="predicted"/>
<dbReference type="EMBL" id="JAUEII010000003">
    <property type="protein sequence ID" value="MDN0048314.1"/>
    <property type="molecule type" value="Genomic_DNA"/>
</dbReference>
<reference evidence="1" key="2">
    <citation type="submission" date="2024-05" db="EMBL/GenBank/DDBJ databases">
        <title>Identification and characterization of horizontal gene transfer across gut microbiota members of farm animals based on homology search.</title>
        <authorList>
            <person name="Schwarzerova J."/>
            <person name="Nykrynova M."/>
            <person name="Jureckova K."/>
            <person name="Cejkova D."/>
            <person name="Rychlik I."/>
        </authorList>
    </citation>
    <scope>NUCLEOTIDE SEQUENCE</scope>
    <source>
        <strain evidence="1">84_SSukc20</strain>
    </source>
</reference>
<dbReference type="Proteomes" id="UP001167871">
    <property type="component" value="Unassembled WGS sequence"/>
</dbReference>
<sequence>MDDVVYIIDDLKTHDYGEFEWLWHPGGTWKKKGADVTVTQGDASVVIRPLYPCLLALSDFVHDYPEDLYWEAISAPTEDLKGTETYYSFHLPGKFDQIKGVTAIILKDSVAQKELPVMERREGKGWIGLRIRNKGKVTDIYINQLADGRLMHSNSWIEADGWVTDAYMFAVSYPEGDNPTEADELFLAYGSALRRDGVSYFASLSKLFFVQKAAGGDLNLWIDGQPYVNASFRSGKRPSRLIVNGEAMHVNYQNGLLDVKYKK</sequence>
<gene>
    <name evidence="1" type="ORF">QVO10_02725</name>
</gene>
<keyword evidence="2" id="KW-1185">Reference proteome</keyword>
<accession>A0ABT7X2P7</accession>
<comment type="caution">
    <text evidence="1">The sequence shown here is derived from an EMBL/GenBank/DDBJ whole genome shotgun (WGS) entry which is preliminary data.</text>
</comment>
<evidence type="ECO:0000313" key="2">
    <source>
        <dbReference type="Proteomes" id="UP001167871"/>
    </source>
</evidence>
<dbReference type="Gene3D" id="2.70.98.70">
    <property type="match status" value="1"/>
</dbReference>